<keyword evidence="3" id="KW-1185">Reference proteome</keyword>
<name>A0A1W7CSV9_9ACTN</name>
<evidence type="ECO:0000313" key="2">
    <source>
        <dbReference type="EMBL" id="ARQ67903.1"/>
    </source>
</evidence>
<feature type="compositionally biased region" description="Pro residues" evidence="1">
    <location>
        <begin position="14"/>
        <end position="23"/>
    </location>
</feature>
<dbReference type="EMBL" id="CP021121">
    <property type="protein sequence ID" value="ARQ67903.1"/>
    <property type="molecule type" value="Genomic_DNA"/>
</dbReference>
<dbReference type="KEGG" id="smao:CAG99_02780"/>
<gene>
    <name evidence="2" type="ORF">CAG99_02780</name>
</gene>
<dbReference type="RefSeq" id="WP_086157427.1">
    <property type="nucleotide sequence ID" value="NZ_CP021121.1"/>
</dbReference>
<organism evidence="2 3">
    <name type="scientific">Streptomyces marincola</name>
    <dbReference type="NCBI Taxonomy" id="2878388"/>
    <lineage>
        <taxon>Bacteria</taxon>
        <taxon>Bacillati</taxon>
        <taxon>Actinomycetota</taxon>
        <taxon>Actinomycetes</taxon>
        <taxon>Kitasatosporales</taxon>
        <taxon>Streptomycetaceae</taxon>
        <taxon>Streptomyces</taxon>
    </lineage>
</organism>
<dbReference type="Proteomes" id="UP000194218">
    <property type="component" value="Chromosome"/>
</dbReference>
<reference evidence="2 3" key="1">
    <citation type="submission" date="2017-05" db="EMBL/GenBank/DDBJ databases">
        <title>Complete genome sequence of Streptomyces sp. SCSIO 03032 revealed the diverse biosynthetic pathways for its bioactive secondary metabolites.</title>
        <authorList>
            <person name="Ma L."/>
            <person name="Zhu Y."/>
            <person name="Zhang W."/>
            <person name="Zhang G."/>
            <person name="Tian X."/>
            <person name="Zhang S."/>
            <person name="Zhang C."/>
        </authorList>
    </citation>
    <scope>NUCLEOTIDE SEQUENCE [LARGE SCALE GENOMIC DNA]</scope>
    <source>
        <strain evidence="2 3">SCSIO 03032</strain>
    </source>
</reference>
<sequence length="172" mass="18516">MRIAALPNPFAPTARPPAPPPARPLARGAGGLTARRLPPDCEAFLALHHVRYLRYARLHLPGPVADDTVAAVFDHLFMRWRRVLSGANPASYAWHLLTHRTRDRVTRRCAALSPAQYDAYALHHVLGYGPSDVATAMGEAPATVDSLLRSPPVRRAAADGTALGPARGATAR</sequence>
<evidence type="ECO:0000313" key="3">
    <source>
        <dbReference type="Proteomes" id="UP000194218"/>
    </source>
</evidence>
<proteinExistence type="predicted"/>
<dbReference type="AlphaFoldDB" id="A0A1W7CSV9"/>
<evidence type="ECO:0000256" key="1">
    <source>
        <dbReference type="SAM" id="MobiDB-lite"/>
    </source>
</evidence>
<dbReference type="OrthoDB" id="4218114at2"/>
<accession>A0A1W7CSV9</accession>
<feature type="region of interest" description="Disordered" evidence="1">
    <location>
        <begin position="1"/>
        <end position="30"/>
    </location>
</feature>
<protein>
    <submittedName>
        <fullName evidence="2">Uncharacterized protein</fullName>
    </submittedName>
</protein>